<dbReference type="SUPFAM" id="SSF103473">
    <property type="entry name" value="MFS general substrate transporter"/>
    <property type="match status" value="1"/>
</dbReference>
<feature type="transmembrane region" description="Helical" evidence="5">
    <location>
        <begin position="148"/>
        <end position="167"/>
    </location>
</feature>
<evidence type="ECO:0000313" key="8">
    <source>
        <dbReference type="EMBL" id="JAG96479.1"/>
    </source>
</evidence>
<protein>
    <submittedName>
        <fullName evidence="8">Uncharacterized protein</fullName>
    </submittedName>
</protein>
<dbReference type="Pfam" id="PF23262">
    <property type="entry name" value="NFD4_C"/>
    <property type="match status" value="1"/>
</dbReference>
<keyword evidence="3 5" id="KW-1133">Transmembrane helix</keyword>
<feature type="transmembrane region" description="Helical" evidence="5">
    <location>
        <begin position="82"/>
        <end position="103"/>
    </location>
</feature>
<feature type="transmembrane region" description="Helical" evidence="5">
    <location>
        <begin position="482"/>
        <end position="501"/>
    </location>
</feature>
<evidence type="ECO:0000259" key="7">
    <source>
        <dbReference type="Pfam" id="PF23262"/>
    </source>
</evidence>
<proteinExistence type="predicted"/>
<evidence type="ECO:0000259" key="6">
    <source>
        <dbReference type="Pfam" id="PF06813"/>
    </source>
</evidence>
<dbReference type="PANTHER" id="PTHR21576:SF7">
    <property type="entry name" value="MAJOR FACILITATOR SUPERFAMILY PROTEIN"/>
    <property type="match status" value="1"/>
</dbReference>
<comment type="subcellular location">
    <subcellularLocation>
        <location evidence="1">Membrane</location>
        <topology evidence="1">Multi-pass membrane protein</topology>
    </subcellularLocation>
</comment>
<evidence type="ECO:0000256" key="4">
    <source>
        <dbReference type="ARBA" id="ARBA00023136"/>
    </source>
</evidence>
<evidence type="ECO:0000256" key="1">
    <source>
        <dbReference type="ARBA" id="ARBA00004141"/>
    </source>
</evidence>
<feature type="transmembrane region" description="Helical" evidence="5">
    <location>
        <begin position="444"/>
        <end position="470"/>
    </location>
</feature>
<accession>A0A0D6R0Z7</accession>
<feature type="transmembrane region" description="Helical" evidence="5">
    <location>
        <begin position="353"/>
        <end position="370"/>
    </location>
</feature>
<dbReference type="Gene3D" id="1.20.1250.20">
    <property type="entry name" value="MFS general substrate transporter like domains"/>
    <property type="match status" value="1"/>
</dbReference>
<sequence>MESHGGSYGFGCSVEAKKWMNLIGVLWIQALSGTNFDFSGYSSALKQVLQISQVQLNNLAVASDLGKVLGWISGYAIRRMPLWAVLLIATSMGLVGYGVQWLVITQKISLNYSEVYLLCFLAGNSICWLNTVGFILCIRNFPTRKAMALAISTSYNGLTAAVFTLIVKAMTLADGTLYLLLNAVLPLVIGSVAFTFIRQIRPTEDFVAERRVFVILNIIAIVLGFYLLPVDFFSLSSTFSYKMYAVGMVVLLLAPLCIPATIYARNRKSDGNGYYSRISDDNDNNRNDVLGKLFHISEEDTNVEENAGGFLTEGLEENRGNSGESSIPWNCSEPVPELGEEHNLFQLLRSVDFWLYFFVYFCGATLGLAYSNNLGQIAQSRGHSNSTVFVALYSSSAFFGRLMSAGPDYFPRESGLGRPAWMGLALIPMPVAFFYLATGDSASLYVSTAFIGMCSGFIISTAVSTTAELFGTNSFGINHNILVANIPLGSLLFGYMAALIYDSNAQGNAVEEKLSRMVMCMGVKCYRLTFLIWGCICLVGLILNCFLLLRTRRLYRTRYTREEGKRDSS</sequence>
<dbReference type="EMBL" id="GCKF01037341">
    <property type="protein sequence ID" value="JAG96479.1"/>
    <property type="molecule type" value="Transcribed_RNA"/>
</dbReference>
<feature type="transmembrane region" description="Helical" evidence="5">
    <location>
        <begin position="241"/>
        <end position="264"/>
    </location>
</feature>
<evidence type="ECO:0000256" key="3">
    <source>
        <dbReference type="ARBA" id="ARBA00022989"/>
    </source>
</evidence>
<organism evidence="8">
    <name type="scientific">Araucaria cunninghamii</name>
    <name type="common">Hoop pine</name>
    <name type="synonym">Moreton Bay pine</name>
    <dbReference type="NCBI Taxonomy" id="56994"/>
    <lineage>
        <taxon>Eukaryota</taxon>
        <taxon>Viridiplantae</taxon>
        <taxon>Streptophyta</taxon>
        <taxon>Embryophyta</taxon>
        <taxon>Tracheophyta</taxon>
        <taxon>Spermatophyta</taxon>
        <taxon>Pinopsida</taxon>
        <taxon>Pinidae</taxon>
        <taxon>Conifers II</taxon>
        <taxon>Araucariales</taxon>
        <taxon>Araucariaceae</taxon>
        <taxon>Araucaria</taxon>
    </lineage>
</organism>
<dbReference type="Pfam" id="PF06813">
    <property type="entry name" value="Nodulin-like"/>
    <property type="match status" value="1"/>
</dbReference>
<dbReference type="InterPro" id="IPR056555">
    <property type="entry name" value="NFD4_C"/>
</dbReference>
<evidence type="ECO:0000256" key="5">
    <source>
        <dbReference type="SAM" id="Phobius"/>
    </source>
</evidence>
<evidence type="ECO:0000256" key="2">
    <source>
        <dbReference type="ARBA" id="ARBA00022692"/>
    </source>
</evidence>
<keyword evidence="4 5" id="KW-0472">Membrane</keyword>
<feature type="transmembrane region" description="Helical" evidence="5">
    <location>
        <begin position="115"/>
        <end position="136"/>
    </location>
</feature>
<feature type="transmembrane region" description="Helical" evidence="5">
    <location>
        <begin position="530"/>
        <end position="549"/>
    </location>
</feature>
<dbReference type="PANTHER" id="PTHR21576">
    <property type="entry name" value="UNCHARACTERIZED NODULIN-LIKE PROTEIN"/>
    <property type="match status" value="1"/>
</dbReference>
<dbReference type="GO" id="GO:0016020">
    <property type="term" value="C:membrane"/>
    <property type="evidence" value="ECO:0007669"/>
    <property type="project" value="UniProtKB-SubCell"/>
</dbReference>
<keyword evidence="2 5" id="KW-0812">Transmembrane</keyword>
<feature type="domain" description="NFD4 C-terminal" evidence="7">
    <location>
        <begin position="341"/>
        <end position="555"/>
    </location>
</feature>
<reference evidence="8" key="1">
    <citation type="submission" date="2015-03" db="EMBL/GenBank/DDBJ databases">
        <title>A transcriptome of Araucaria cunninghamii, an australian fine timber species.</title>
        <authorList>
            <person name="Jing Yi C.J.Y."/>
            <person name="Yin San L.Y.S."/>
            <person name="Abdul Karim S.S."/>
            <person name="Wan Azmi N.N."/>
            <person name="Hercus R.R."/>
            <person name="Croft L.L."/>
        </authorList>
    </citation>
    <scope>NUCLEOTIDE SEQUENCE</scope>
    <source>
        <strain evidence="8">MI0301</strain>
        <tissue evidence="8">Leaf</tissue>
    </source>
</reference>
<feature type="transmembrane region" description="Helical" evidence="5">
    <location>
        <begin position="420"/>
        <end position="438"/>
    </location>
</feature>
<dbReference type="InterPro" id="IPR036259">
    <property type="entry name" value="MFS_trans_sf"/>
</dbReference>
<feature type="transmembrane region" description="Helical" evidence="5">
    <location>
        <begin position="212"/>
        <end position="229"/>
    </location>
</feature>
<feature type="domain" description="Nodulin-like" evidence="6">
    <location>
        <begin position="18"/>
        <end position="259"/>
    </location>
</feature>
<name>A0A0D6R0Z7_ARACU</name>
<dbReference type="AlphaFoldDB" id="A0A0D6R0Z7"/>
<dbReference type="InterPro" id="IPR010658">
    <property type="entry name" value="Nodulin-like"/>
</dbReference>
<feature type="transmembrane region" description="Helical" evidence="5">
    <location>
        <begin position="382"/>
        <end position="399"/>
    </location>
</feature>
<feature type="transmembrane region" description="Helical" evidence="5">
    <location>
        <begin position="179"/>
        <end position="200"/>
    </location>
</feature>